<dbReference type="Proteomes" id="UP000494301">
    <property type="component" value="Unassembled WGS sequence"/>
</dbReference>
<sequence>MKQLYARLVLWLIRPALAQREREAAPIVNTIAVENQKAFLGAVSNPDSEVSRCLARYPRARRGSI</sequence>
<evidence type="ECO:0000313" key="2">
    <source>
        <dbReference type="Proteomes" id="UP000494301"/>
    </source>
</evidence>
<dbReference type="RefSeq" id="WP_175223673.1">
    <property type="nucleotide sequence ID" value="NZ_CABWIL020000061.1"/>
</dbReference>
<proteinExistence type="predicted"/>
<reference evidence="1 2" key="1">
    <citation type="submission" date="2020-04" db="EMBL/GenBank/DDBJ databases">
        <authorList>
            <person name="Depoorter E."/>
        </authorList>
    </citation>
    <scope>NUCLEOTIDE SEQUENCE [LARGE SCALE GENOMIC DNA]</scope>
    <source>
        <strain evidence="1 2">BCC0217</strain>
    </source>
</reference>
<accession>A0A6J5JVV6</accession>
<dbReference type="AlphaFoldDB" id="A0A6J5JVV6"/>
<protein>
    <submittedName>
        <fullName evidence="1">Uncharacterized protein</fullName>
    </submittedName>
</protein>
<name>A0A6J5JVV6_9BURK</name>
<gene>
    <name evidence="1" type="ORF">BLA3211_08410</name>
</gene>
<dbReference type="EMBL" id="CABWIL020000061">
    <property type="protein sequence ID" value="CAB3975277.1"/>
    <property type="molecule type" value="Genomic_DNA"/>
</dbReference>
<organism evidence="1 2">
    <name type="scientific">Burkholderia aenigmatica</name>
    <dbReference type="NCBI Taxonomy" id="2015348"/>
    <lineage>
        <taxon>Bacteria</taxon>
        <taxon>Pseudomonadati</taxon>
        <taxon>Pseudomonadota</taxon>
        <taxon>Betaproteobacteria</taxon>
        <taxon>Burkholderiales</taxon>
        <taxon>Burkholderiaceae</taxon>
        <taxon>Burkholderia</taxon>
        <taxon>Burkholderia cepacia complex</taxon>
    </lineage>
</organism>
<evidence type="ECO:0000313" key="1">
    <source>
        <dbReference type="EMBL" id="CAB3975277.1"/>
    </source>
</evidence>